<comment type="caution">
    <text evidence="2">The sequence shown here is derived from an EMBL/GenBank/DDBJ whole genome shotgun (WGS) entry which is preliminary data.</text>
</comment>
<dbReference type="InterPro" id="IPR024445">
    <property type="entry name" value="Tnp_ISXO2-like"/>
</dbReference>
<reference evidence="2" key="1">
    <citation type="journal article" date="2020" name="bioRxiv">
        <title>Chromosome-level reference genome of the European wasp spider Argiope bruennichi: a resource for studies on range expansion and evolutionary adaptation.</title>
        <authorList>
            <person name="Sheffer M.M."/>
            <person name="Hoppe A."/>
            <person name="Krehenwinkel H."/>
            <person name="Uhl G."/>
            <person name="Kuss A.W."/>
            <person name="Jensen L."/>
            <person name="Jensen C."/>
            <person name="Gillespie R.G."/>
            <person name="Hoff K.J."/>
            <person name="Prost S."/>
        </authorList>
    </citation>
    <scope>NUCLEOTIDE SEQUENCE</scope>
</reference>
<sequence>MPAAHTRLCFNSVSLLDAAAILHDSNEQPHDMPAALIVFKWNMVYVNVDIKDVVEKFQNKGHVFKVSKLSDNNVRPIFGDPGFATRYFVTQLINTSKVQSLKSDRKYAEENSEKIGRMGKIVEVDESKFGKRNYNRGHRVKGQWIFGGVERGSGRTFLVVFQDRTTETLVACRKQWVEPGTVIYSDYWKAYDSLGKEGNEHLLVNQSLPFVQPEVSVN</sequence>
<feature type="domain" description="ISXO2-like transposase" evidence="1">
    <location>
        <begin position="114"/>
        <end position="218"/>
    </location>
</feature>
<protein>
    <recommendedName>
        <fullName evidence="1">ISXO2-like transposase domain-containing protein</fullName>
    </recommendedName>
</protein>
<dbReference type="Proteomes" id="UP000807504">
    <property type="component" value="Unassembled WGS sequence"/>
</dbReference>
<organism evidence="2 3">
    <name type="scientific">Argiope bruennichi</name>
    <name type="common">Wasp spider</name>
    <name type="synonym">Aranea bruennichi</name>
    <dbReference type="NCBI Taxonomy" id="94029"/>
    <lineage>
        <taxon>Eukaryota</taxon>
        <taxon>Metazoa</taxon>
        <taxon>Ecdysozoa</taxon>
        <taxon>Arthropoda</taxon>
        <taxon>Chelicerata</taxon>
        <taxon>Arachnida</taxon>
        <taxon>Araneae</taxon>
        <taxon>Araneomorphae</taxon>
        <taxon>Entelegynae</taxon>
        <taxon>Araneoidea</taxon>
        <taxon>Araneidae</taxon>
        <taxon>Argiope</taxon>
    </lineage>
</organism>
<dbReference type="PANTHER" id="PTHR47163">
    <property type="entry name" value="DDE_TNP_IS1595 DOMAIN-CONTAINING PROTEIN"/>
    <property type="match status" value="1"/>
</dbReference>
<dbReference type="InterPro" id="IPR053164">
    <property type="entry name" value="IS1016-like_transposase"/>
</dbReference>
<reference evidence="2" key="2">
    <citation type="submission" date="2020-06" db="EMBL/GenBank/DDBJ databases">
        <authorList>
            <person name="Sheffer M."/>
        </authorList>
    </citation>
    <scope>NUCLEOTIDE SEQUENCE</scope>
</reference>
<evidence type="ECO:0000259" key="1">
    <source>
        <dbReference type="SMART" id="SM01126"/>
    </source>
</evidence>
<gene>
    <name evidence="2" type="ORF">HNY73_023011</name>
</gene>
<evidence type="ECO:0000313" key="2">
    <source>
        <dbReference type="EMBL" id="KAF8764989.1"/>
    </source>
</evidence>
<keyword evidence="3" id="KW-1185">Reference proteome</keyword>
<accession>A0A8T0E413</accession>
<evidence type="ECO:0000313" key="3">
    <source>
        <dbReference type="Proteomes" id="UP000807504"/>
    </source>
</evidence>
<proteinExistence type="predicted"/>
<dbReference type="Pfam" id="PF12762">
    <property type="entry name" value="DDE_Tnp_IS1595"/>
    <property type="match status" value="1"/>
</dbReference>
<name>A0A8T0E413_ARGBR</name>
<dbReference type="SMART" id="SM01126">
    <property type="entry name" value="DDE_Tnp_IS1595"/>
    <property type="match status" value="1"/>
</dbReference>
<dbReference type="EMBL" id="JABXBU010002231">
    <property type="protein sequence ID" value="KAF8764989.1"/>
    <property type="molecule type" value="Genomic_DNA"/>
</dbReference>
<dbReference type="PANTHER" id="PTHR47163:SF2">
    <property type="entry name" value="SI:DKEY-17M8.2"/>
    <property type="match status" value="1"/>
</dbReference>
<dbReference type="AlphaFoldDB" id="A0A8T0E413"/>